<keyword evidence="13" id="KW-1185">Reference proteome</keyword>
<evidence type="ECO:0000256" key="10">
    <source>
        <dbReference type="SAM" id="MobiDB-lite"/>
    </source>
</evidence>
<evidence type="ECO:0000256" key="2">
    <source>
        <dbReference type="ARBA" id="ARBA00022723"/>
    </source>
</evidence>
<keyword evidence="3" id="KW-0677">Repeat</keyword>
<keyword evidence="2" id="KW-0479">Metal-binding</keyword>
<comment type="similarity">
    <text evidence="9">Belongs to the WRKY group I family.</text>
</comment>
<proteinExistence type="inferred from homology"/>
<reference evidence="12" key="1">
    <citation type="submission" date="2020-03" db="EMBL/GenBank/DDBJ databases">
        <title>A high-quality chromosome-level genome assembly of a woody plant with both climbing and erect habits, Rhamnella rubrinervis.</title>
        <authorList>
            <person name="Lu Z."/>
            <person name="Yang Y."/>
            <person name="Zhu X."/>
            <person name="Sun Y."/>
        </authorList>
    </citation>
    <scope>NUCLEOTIDE SEQUENCE</scope>
    <source>
        <strain evidence="12">BYM</strain>
        <tissue evidence="12">Leaf</tissue>
    </source>
</reference>
<dbReference type="EMBL" id="VOIH02000006">
    <property type="protein sequence ID" value="KAF3443293.1"/>
    <property type="molecule type" value="Genomic_DNA"/>
</dbReference>
<evidence type="ECO:0000313" key="12">
    <source>
        <dbReference type="EMBL" id="KAF3443293.1"/>
    </source>
</evidence>
<feature type="compositionally biased region" description="Polar residues" evidence="10">
    <location>
        <begin position="448"/>
        <end position="464"/>
    </location>
</feature>
<evidence type="ECO:0000256" key="8">
    <source>
        <dbReference type="ARBA" id="ARBA00023242"/>
    </source>
</evidence>
<name>A0A8K0H0C1_9ROSA</name>
<feature type="domain" description="WRKY" evidence="11">
    <location>
        <begin position="106"/>
        <end position="170"/>
    </location>
</feature>
<gene>
    <name evidence="12" type="ORF">FNV43_RR12975</name>
</gene>
<feature type="compositionally biased region" description="Polar residues" evidence="10">
    <location>
        <begin position="24"/>
        <end position="34"/>
    </location>
</feature>
<comment type="caution">
    <text evidence="12">The sequence shown here is derived from an EMBL/GenBank/DDBJ whole genome shotgun (WGS) entry which is preliminary data.</text>
</comment>
<keyword evidence="7" id="KW-0804">Transcription</keyword>
<keyword evidence="6" id="KW-0238">DNA-binding</keyword>
<evidence type="ECO:0000256" key="6">
    <source>
        <dbReference type="ARBA" id="ARBA00023125"/>
    </source>
</evidence>
<accession>A0A8K0H0C1</accession>
<evidence type="ECO:0000256" key="5">
    <source>
        <dbReference type="ARBA" id="ARBA00023015"/>
    </source>
</evidence>
<feature type="compositionally biased region" description="Basic and acidic residues" evidence="10">
    <location>
        <begin position="489"/>
        <end position="498"/>
    </location>
</feature>
<keyword evidence="8" id="KW-0539">Nucleus</keyword>
<protein>
    <recommendedName>
        <fullName evidence="11">WRKY domain-containing protein</fullName>
    </recommendedName>
</protein>
<evidence type="ECO:0000256" key="3">
    <source>
        <dbReference type="ARBA" id="ARBA00022737"/>
    </source>
</evidence>
<dbReference type="FunFam" id="2.20.25.80:FF:000003">
    <property type="entry name" value="WRKY transcription factor 57"/>
    <property type="match status" value="1"/>
</dbReference>
<feature type="compositionally biased region" description="Polar residues" evidence="10">
    <location>
        <begin position="217"/>
        <end position="235"/>
    </location>
</feature>
<dbReference type="GO" id="GO:0043565">
    <property type="term" value="F:sequence-specific DNA binding"/>
    <property type="evidence" value="ECO:0007669"/>
    <property type="project" value="InterPro"/>
</dbReference>
<keyword evidence="4" id="KW-0862">Zinc</keyword>
<dbReference type="AlphaFoldDB" id="A0A8K0H0C1"/>
<dbReference type="InterPro" id="IPR044810">
    <property type="entry name" value="WRKY_plant"/>
</dbReference>
<feature type="compositionally biased region" description="Basic and acidic residues" evidence="10">
    <location>
        <begin position="13"/>
        <end position="23"/>
    </location>
</feature>
<dbReference type="SMART" id="SM00774">
    <property type="entry name" value="WRKY"/>
    <property type="match status" value="2"/>
</dbReference>
<dbReference type="Pfam" id="PF03106">
    <property type="entry name" value="WRKY"/>
    <property type="match status" value="2"/>
</dbReference>
<evidence type="ECO:0000256" key="4">
    <source>
        <dbReference type="ARBA" id="ARBA00022833"/>
    </source>
</evidence>
<dbReference type="GO" id="GO:0003700">
    <property type="term" value="F:DNA-binding transcription factor activity"/>
    <property type="evidence" value="ECO:0007669"/>
    <property type="project" value="InterPro"/>
</dbReference>
<keyword evidence="5" id="KW-0805">Transcription regulation</keyword>
<dbReference type="GO" id="GO:0005634">
    <property type="term" value="C:nucleus"/>
    <property type="evidence" value="ECO:0007669"/>
    <property type="project" value="UniProtKB-SubCell"/>
</dbReference>
<dbReference type="PROSITE" id="PS50811">
    <property type="entry name" value="WRKY"/>
    <property type="match status" value="2"/>
</dbReference>
<evidence type="ECO:0000256" key="1">
    <source>
        <dbReference type="ARBA" id="ARBA00004123"/>
    </source>
</evidence>
<feature type="compositionally biased region" description="Basic and acidic residues" evidence="10">
    <location>
        <begin position="364"/>
        <end position="374"/>
    </location>
</feature>
<dbReference type="Proteomes" id="UP000796880">
    <property type="component" value="Unassembled WGS sequence"/>
</dbReference>
<evidence type="ECO:0000256" key="7">
    <source>
        <dbReference type="ARBA" id="ARBA00023163"/>
    </source>
</evidence>
<dbReference type="GO" id="GO:0046872">
    <property type="term" value="F:metal ion binding"/>
    <property type="evidence" value="ECO:0007669"/>
    <property type="project" value="UniProtKB-KW"/>
</dbReference>
<dbReference type="PANTHER" id="PTHR31221">
    <property type="entry name" value="WRKY TRANSCRIPTION FACTOR PROTEIN 1-RELATED"/>
    <property type="match status" value="1"/>
</dbReference>
<feature type="region of interest" description="Disordered" evidence="10">
    <location>
        <begin position="358"/>
        <end position="409"/>
    </location>
</feature>
<feature type="region of interest" description="Disordered" evidence="10">
    <location>
        <begin position="448"/>
        <end position="498"/>
    </location>
</feature>
<feature type="region of interest" description="Disordered" evidence="10">
    <location>
        <begin position="1"/>
        <end position="108"/>
    </location>
</feature>
<evidence type="ECO:0000256" key="9">
    <source>
        <dbReference type="ARBA" id="ARBA00061157"/>
    </source>
</evidence>
<organism evidence="12 13">
    <name type="scientific">Rhamnella rubrinervis</name>
    <dbReference type="NCBI Taxonomy" id="2594499"/>
    <lineage>
        <taxon>Eukaryota</taxon>
        <taxon>Viridiplantae</taxon>
        <taxon>Streptophyta</taxon>
        <taxon>Embryophyta</taxon>
        <taxon>Tracheophyta</taxon>
        <taxon>Spermatophyta</taxon>
        <taxon>Magnoliopsida</taxon>
        <taxon>eudicotyledons</taxon>
        <taxon>Gunneridae</taxon>
        <taxon>Pentapetalae</taxon>
        <taxon>rosids</taxon>
        <taxon>fabids</taxon>
        <taxon>Rosales</taxon>
        <taxon>Rhamnaceae</taxon>
        <taxon>rhamnoid group</taxon>
        <taxon>Rhamneae</taxon>
        <taxon>Rhamnella</taxon>
    </lineage>
</organism>
<dbReference type="InterPro" id="IPR036576">
    <property type="entry name" value="WRKY_dom_sf"/>
</dbReference>
<dbReference type="PANTHER" id="PTHR31221:SF125">
    <property type="entry name" value="WRKY TRANSCRIPTION FACTOR 1"/>
    <property type="match status" value="1"/>
</dbReference>
<feature type="domain" description="WRKY" evidence="11">
    <location>
        <begin position="279"/>
        <end position="344"/>
    </location>
</feature>
<sequence length="498" mass="54546">MVPEGESVTDEVASDKLRQRENSSSEIHASQETLSSGISSSPSKEGSAPFITPVKGEPGPNSAVHAMKSNREGKASSVVTEKASKTPETGVLALQSGQEGSTPPTVREKISEDGYNWRKYGQKLVRGNECVRSYYKCTHQHCLVKKQLERSHDGQIIDIIYFGQHEHPKPQLNIPVAVSFVVSIVEEGRDEPSLVEGTPVNEHSQTPIQTEPVDTPRVSNVAANNSIQGVSLQSNKVREEVYSDDDPDSKRRKRDKHNVNSSLVDKPSSDPRVVVQTQSEVDIVNDGYRWRKYGQKLVKGNPNPRSYYRCSNSGCPVKKHVERASYDPKVVIATYEGQHDHDMPPVRTTVIHNTTGSIVSQTAHNDDTRTKSEDQAVSPDTVPKLTYNESKSNEQLNDESKNSSREGDVAATDMVIESCLGPESKSNEQQNGKSGIVEGSCPVKVAVRSSSDVVNRPNDQVNGESNDKSEGNSVCHDNLGPESNISELQKPKAEPVQS</sequence>
<dbReference type="InterPro" id="IPR003657">
    <property type="entry name" value="WRKY_dom"/>
</dbReference>
<feature type="compositionally biased region" description="Low complexity" evidence="10">
    <location>
        <begin position="35"/>
        <end position="47"/>
    </location>
</feature>
<dbReference type="SUPFAM" id="SSF118290">
    <property type="entry name" value="WRKY DNA-binding domain"/>
    <property type="match status" value="2"/>
</dbReference>
<evidence type="ECO:0000313" key="13">
    <source>
        <dbReference type="Proteomes" id="UP000796880"/>
    </source>
</evidence>
<dbReference type="Gene3D" id="2.20.25.80">
    <property type="entry name" value="WRKY domain"/>
    <property type="match status" value="2"/>
</dbReference>
<comment type="subcellular location">
    <subcellularLocation>
        <location evidence="1">Nucleus</location>
    </subcellularLocation>
</comment>
<feature type="region of interest" description="Disordered" evidence="10">
    <location>
        <begin position="191"/>
        <end position="272"/>
    </location>
</feature>
<dbReference type="FunFam" id="2.20.25.80:FF:000006">
    <property type="entry name" value="WRKY transcription factor"/>
    <property type="match status" value="1"/>
</dbReference>
<feature type="compositionally biased region" description="Basic and acidic residues" evidence="10">
    <location>
        <begin position="398"/>
        <end position="408"/>
    </location>
</feature>
<evidence type="ECO:0000259" key="11">
    <source>
        <dbReference type="PROSITE" id="PS50811"/>
    </source>
</evidence>
<dbReference type="OrthoDB" id="1918969at2759"/>
<feature type="compositionally biased region" description="Polar residues" evidence="10">
    <location>
        <begin position="95"/>
        <end position="104"/>
    </location>
</feature>